<evidence type="ECO:0000256" key="3">
    <source>
        <dbReference type="ARBA" id="ARBA00022857"/>
    </source>
</evidence>
<protein>
    <submittedName>
        <fullName evidence="6">N-acetyl-gamma-glutamyl-phosphate reductase</fullName>
    </submittedName>
</protein>
<dbReference type="SUPFAM" id="SSF51735">
    <property type="entry name" value="NAD(P)-binding Rossmann-fold domains"/>
    <property type="match status" value="1"/>
</dbReference>
<dbReference type="InterPro" id="IPR036291">
    <property type="entry name" value="NAD(P)-bd_dom_sf"/>
</dbReference>
<keyword evidence="4" id="KW-0560">Oxidoreductase</keyword>
<dbReference type="InterPro" id="IPR058924">
    <property type="entry name" value="AGPR_dimerisation_dom"/>
</dbReference>
<reference evidence="7" key="1">
    <citation type="submission" date="2018-02" db="EMBL/GenBank/DDBJ databases">
        <authorList>
            <person name="Clavel T."/>
            <person name="Strowig T."/>
        </authorList>
    </citation>
    <scope>NUCLEOTIDE SEQUENCE [LARGE SCALE GENOMIC DNA]</scope>
    <source>
        <strain evidence="7">DSM 100764</strain>
    </source>
</reference>
<accession>A0A2V1J043</accession>
<organism evidence="6 7">
    <name type="scientific">Paramuribaculum intestinale</name>
    <dbReference type="NCBI Taxonomy" id="2094151"/>
    <lineage>
        <taxon>Bacteria</taxon>
        <taxon>Pseudomonadati</taxon>
        <taxon>Bacteroidota</taxon>
        <taxon>Bacteroidia</taxon>
        <taxon>Bacteroidales</taxon>
        <taxon>Muribaculaceae</taxon>
        <taxon>Paramuribaculum</taxon>
    </lineage>
</organism>
<proteinExistence type="predicted"/>
<dbReference type="InterPro" id="IPR050085">
    <property type="entry name" value="AGPR"/>
</dbReference>
<evidence type="ECO:0000313" key="6">
    <source>
        <dbReference type="EMBL" id="PWB08219.1"/>
    </source>
</evidence>
<dbReference type="GeneID" id="93425019"/>
<dbReference type="Gene3D" id="3.30.360.10">
    <property type="entry name" value="Dihydrodipicolinate Reductase, domain 2"/>
    <property type="match status" value="1"/>
</dbReference>
<dbReference type="GO" id="GO:0006526">
    <property type="term" value="P:L-arginine biosynthetic process"/>
    <property type="evidence" value="ECO:0007669"/>
    <property type="project" value="UniProtKB-KW"/>
</dbReference>
<keyword evidence="2" id="KW-0028">Amino-acid biosynthesis</keyword>
<dbReference type="GO" id="GO:0051287">
    <property type="term" value="F:NAD binding"/>
    <property type="evidence" value="ECO:0007669"/>
    <property type="project" value="InterPro"/>
</dbReference>
<sequence length="312" mass="33969">MIKAGITGGDSTAAGHLIRILINHPDVEIVWVEAPFEEGELIARHHRGLTGETYMSFCAKGNPEEVNVIFLCNSEDGDSERYMRHTPIPEGVKVIDLSPDFRSPEDEESPWVYAVPELNRKPLVRGAVRASIPGPLAHIMLLALLPLAKNLLLNAPIHVNMVTPSSPERPGEVSVVLEHEEIGEAQRALQVLQSSCSAPIHLTGIAGGWNRGLACTVYMDTPISEDDIKDMYDEYYEDHGFTFLSESFPDLGGVRGTNKCLLHVQKTGQKVVVSAVLDDSMKGSASVAVHVMNLLFGLQERVGLTLAATADD</sequence>
<keyword evidence="1" id="KW-0055">Arginine biosynthesis</keyword>
<dbReference type="Gene3D" id="3.40.50.720">
    <property type="entry name" value="NAD(P)-binding Rossmann-like Domain"/>
    <property type="match status" value="1"/>
</dbReference>
<dbReference type="SUPFAM" id="SSF55347">
    <property type="entry name" value="Glyceraldehyde-3-phosphate dehydrogenase-like, C-terminal domain"/>
    <property type="match status" value="1"/>
</dbReference>
<evidence type="ECO:0000256" key="1">
    <source>
        <dbReference type="ARBA" id="ARBA00022571"/>
    </source>
</evidence>
<dbReference type="Proteomes" id="UP000244925">
    <property type="component" value="Unassembled WGS sequence"/>
</dbReference>
<evidence type="ECO:0000259" key="5">
    <source>
        <dbReference type="SMART" id="SM00859"/>
    </source>
</evidence>
<dbReference type="Pfam" id="PF22698">
    <property type="entry name" value="Semialdhyde_dhC_1"/>
    <property type="match status" value="1"/>
</dbReference>
<dbReference type="SMART" id="SM00859">
    <property type="entry name" value="Semialdhyde_dh"/>
    <property type="match status" value="1"/>
</dbReference>
<keyword evidence="7" id="KW-1185">Reference proteome</keyword>
<dbReference type="AlphaFoldDB" id="A0A2V1J043"/>
<evidence type="ECO:0000313" key="7">
    <source>
        <dbReference type="Proteomes" id="UP000244925"/>
    </source>
</evidence>
<evidence type="ECO:0000256" key="4">
    <source>
        <dbReference type="ARBA" id="ARBA00023002"/>
    </source>
</evidence>
<dbReference type="RefSeq" id="WP_107035656.1">
    <property type="nucleotide sequence ID" value="NZ_CAOXDM010000022.1"/>
</dbReference>
<keyword evidence="3" id="KW-0521">NADP</keyword>
<name>A0A2V1J043_9BACT</name>
<dbReference type="EMBL" id="PUBV01000007">
    <property type="protein sequence ID" value="PWB08219.1"/>
    <property type="molecule type" value="Genomic_DNA"/>
</dbReference>
<dbReference type="PANTHER" id="PTHR32338:SF10">
    <property type="entry name" value="N-ACETYL-GAMMA-GLUTAMYL-PHOSPHATE REDUCTASE, CHLOROPLASTIC-RELATED"/>
    <property type="match status" value="1"/>
</dbReference>
<gene>
    <name evidence="6" type="ORF">C5O25_05120</name>
</gene>
<dbReference type="PANTHER" id="PTHR32338">
    <property type="entry name" value="N-ACETYL-GAMMA-GLUTAMYL-PHOSPHATE REDUCTASE, CHLOROPLASTIC-RELATED-RELATED"/>
    <property type="match status" value="1"/>
</dbReference>
<dbReference type="InterPro" id="IPR000534">
    <property type="entry name" value="Semialdehyde_DH_NAD-bd"/>
</dbReference>
<feature type="domain" description="Semialdehyde dehydrogenase NAD-binding" evidence="5">
    <location>
        <begin position="3"/>
        <end position="126"/>
    </location>
</feature>
<dbReference type="Pfam" id="PF01118">
    <property type="entry name" value="Semialdhyde_dh"/>
    <property type="match status" value="1"/>
</dbReference>
<comment type="caution">
    <text evidence="6">The sequence shown here is derived from an EMBL/GenBank/DDBJ whole genome shotgun (WGS) entry which is preliminary data.</text>
</comment>
<evidence type="ECO:0000256" key="2">
    <source>
        <dbReference type="ARBA" id="ARBA00022605"/>
    </source>
</evidence>
<dbReference type="GO" id="GO:0016620">
    <property type="term" value="F:oxidoreductase activity, acting on the aldehyde or oxo group of donors, NAD or NADP as acceptor"/>
    <property type="evidence" value="ECO:0007669"/>
    <property type="project" value="InterPro"/>
</dbReference>